<accession>A0A077P2R1</accession>
<dbReference type="AlphaFoldDB" id="A0A077P2R1"/>
<sequence>MKKSEKQKYILKLMVIALNDAIKKERLDLNGRSENKQQEKKYRYQELVIAGRRTIINWFDAGHDELRISVWWDYQPEMMPTWRKQYIYDCEPTTATPQVARRFFRHILGACGSCYLERKTGKFFIGGEGNQFLDVYVNEDSVPYLNSILAEEPQGYSTHGWIKE</sequence>
<gene>
    <name evidence="1" type="ORF">XBO1_1030003</name>
</gene>
<evidence type="ECO:0000313" key="1">
    <source>
        <dbReference type="EMBL" id="CDH04096.1"/>
    </source>
</evidence>
<dbReference type="Proteomes" id="UP000028483">
    <property type="component" value="Unassembled WGS sequence"/>
</dbReference>
<comment type="caution">
    <text evidence="1">The sequence shown here is derived from an EMBL/GenBank/DDBJ whole genome shotgun (WGS) entry which is preliminary data.</text>
</comment>
<reference evidence="1" key="1">
    <citation type="submission" date="2013-07" db="EMBL/GenBank/DDBJ databases">
        <title>Sub-species coevolution in mutualistic symbiosis.</title>
        <authorList>
            <person name="Murfin K."/>
            <person name="Klassen J."/>
            <person name="Lee M."/>
            <person name="Forst S."/>
            <person name="Stock P."/>
            <person name="Goodrich-Blair H."/>
        </authorList>
    </citation>
    <scope>NUCLEOTIDE SEQUENCE [LARGE SCALE GENOMIC DNA]</scope>
    <source>
        <strain evidence="1">Oregonense</strain>
    </source>
</reference>
<protein>
    <submittedName>
        <fullName evidence="1">Uncharacterized protein</fullName>
    </submittedName>
</protein>
<dbReference type="HOGENOM" id="CLU_1618363_0_0_6"/>
<name>A0A077P2R1_XENBV</name>
<dbReference type="EMBL" id="CBSX010000006">
    <property type="protein sequence ID" value="CDH04096.1"/>
    <property type="molecule type" value="Genomic_DNA"/>
</dbReference>
<organism evidence="1">
    <name type="scientific">Xenorhabdus bovienii str. oregonense</name>
    <dbReference type="NCBI Taxonomy" id="1398202"/>
    <lineage>
        <taxon>Bacteria</taxon>
        <taxon>Pseudomonadati</taxon>
        <taxon>Pseudomonadota</taxon>
        <taxon>Gammaproteobacteria</taxon>
        <taxon>Enterobacterales</taxon>
        <taxon>Morganellaceae</taxon>
        <taxon>Xenorhabdus</taxon>
    </lineage>
</organism>
<dbReference type="RefSeq" id="WP_230578200.1">
    <property type="nucleotide sequence ID" value="NZ_CAWLUU010000091.1"/>
</dbReference>
<proteinExistence type="predicted"/>